<dbReference type="EMBL" id="JAJEQT010000002">
    <property type="protein sequence ID" value="MCC2218145.1"/>
    <property type="molecule type" value="Genomic_DNA"/>
</dbReference>
<organism evidence="3 4">
    <name type="scientific">Coprococcus hominis</name>
    <name type="common">ex Arizal et al. 2022</name>
    <dbReference type="NCBI Taxonomy" id="2881262"/>
    <lineage>
        <taxon>Bacteria</taxon>
        <taxon>Bacillati</taxon>
        <taxon>Bacillota</taxon>
        <taxon>Clostridia</taxon>
        <taxon>Lachnospirales</taxon>
        <taxon>Lachnospiraceae</taxon>
        <taxon>Coprococcus</taxon>
    </lineage>
</organism>
<dbReference type="InterPro" id="IPR036844">
    <property type="entry name" value="Hint_dom_sf"/>
</dbReference>
<comment type="caution">
    <text evidence="3">The sequence shown here is derived from an EMBL/GenBank/DDBJ whole genome shotgun (WGS) entry which is preliminary data.</text>
</comment>
<dbReference type="InterPro" id="IPR030934">
    <property type="entry name" value="Intein_C"/>
</dbReference>
<evidence type="ECO:0000256" key="1">
    <source>
        <dbReference type="SAM" id="MobiDB-lite"/>
    </source>
</evidence>
<dbReference type="Pfam" id="PF07591">
    <property type="entry name" value="PT-HINT"/>
    <property type="match status" value="1"/>
</dbReference>
<dbReference type="InterPro" id="IPR006141">
    <property type="entry name" value="Intein_N"/>
</dbReference>
<name>A0ABS8FLQ9_9FIRM</name>
<dbReference type="CDD" id="cd00081">
    <property type="entry name" value="Hint"/>
    <property type="match status" value="1"/>
</dbReference>
<evidence type="ECO:0000259" key="2">
    <source>
        <dbReference type="SMART" id="SM00306"/>
    </source>
</evidence>
<dbReference type="SUPFAM" id="SSF51294">
    <property type="entry name" value="Hedgehog/intein (Hint) domain"/>
    <property type="match status" value="1"/>
</dbReference>
<feature type="region of interest" description="Disordered" evidence="1">
    <location>
        <begin position="405"/>
        <end position="438"/>
    </location>
</feature>
<gene>
    <name evidence="3" type="ORF">LKD28_03735</name>
</gene>
<dbReference type="NCBIfam" id="TIGR01443">
    <property type="entry name" value="intein_Cterm"/>
    <property type="match status" value="1"/>
</dbReference>
<feature type="region of interest" description="Disordered" evidence="1">
    <location>
        <begin position="363"/>
        <end position="383"/>
    </location>
</feature>
<accession>A0ABS8FLQ9</accession>
<dbReference type="Proteomes" id="UP001198495">
    <property type="component" value="Unassembled WGS sequence"/>
</dbReference>
<sequence length="474" mass="50726">MTVDRDNSASSEISRAKKDFYKQYSYLKPDCEKTDWEKFCEGLKKVGQWCKDHWKEIVLVIEIVVAVVCICVPGLQGIGTGILIGALKGALTGGLIGGITSMLTGGSFLEGFAQGALDGAIMGGALGGVGGIAGKFITCGSKLGNAIQTTSKISGAISNSMDGFDMVSLGLGMIDPNNPITELNNKMHQSDVYNKFQMGVSLVSSFSGAASQNMACFVAGTLVLTTAGLLAIEKINPGDKVISTDPDTLETSEKTVLETYVRKVDKLVHLVINGEEVITTDNHPFYVQGRGFIEAGRLLVGDKLVSVNGDDLLIEKYKIEEFEISVNVYNFQVENSHTYFVGRNTVWVHNTECKVSDNRRRHILEGEGPDDPGHGPNRGFGNSAFPDTWSDDNAIKAVGDVANSPKSIWQQATGPGSGRNAPKTIGGPDPNAPLTTRNGRPVRFTVEGQNHSLDIRVIVEPGGEGIVTGFPINR</sequence>
<dbReference type="Gene3D" id="2.170.16.10">
    <property type="entry name" value="Hedgehog/Intein (Hint) domain"/>
    <property type="match status" value="1"/>
</dbReference>
<evidence type="ECO:0000313" key="3">
    <source>
        <dbReference type="EMBL" id="MCC2218145.1"/>
    </source>
</evidence>
<dbReference type="InterPro" id="IPR003587">
    <property type="entry name" value="Hint_dom_N"/>
</dbReference>
<dbReference type="PROSITE" id="PS50817">
    <property type="entry name" value="INTEIN_N_TER"/>
    <property type="match status" value="1"/>
</dbReference>
<dbReference type="SMART" id="SM00306">
    <property type="entry name" value="HintN"/>
    <property type="match status" value="1"/>
</dbReference>
<protein>
    <submittedName>
        <fullName evidence="3">EndoU domain-containing protein</fullName>
    </submittedName>
</protein>
<proteinExistence type="predicted"/>
<reference evidence="3 4" key="1">
    <citation type="submission" date="2021-10" db="EMBL/GenBank/DDBJ databases">
        <title>Anaerobic single-cell dispensing facilitates the cultivation of human gut bacteria.</title>
        <authorList>
            <person name="Afrizal A."/>
        </authorList>
    </citation>
    <scope>NUCLEOTIDE SEQUENCE [LARGE SCALE GENOMIC DNA]</scope>
    <source>
        <strain evidence="3 4">CLA-AA-H212</strain>
    </source>
</reference>
<feature type="domain" description="Hint" evidence="2">
    <location>
        <begin position="214"/>
        <end position="308"/>
    </location>
</feature>
<dbReference type="RefSeq" id="WP_008400145.1">
    <property type="nucleotide sequence ID" value="NZ_JAJEQT010000002.1"/>
</dbReference>
<evidence type="ECO:0000313" key="4">
    <source>
        <dbReference type="Proteomes" id="UP001198495"/>
    </source>
</evidence>
<keyword evidence="4" id="KW-1185">Reference proteome</keyword>
<feature type="compositionally biased region" description="Polar residues" evidence="1">
    <location>
        <begin position="405"/>
        <end position="414"/>
    </location>
</feature>
<dbReference type="PROSITE" id="PS50818">
    <property type="entry name" value="INTEIN_C_TER"/>
    <property type="match status" value="1"/>
</dbReference>